<dbReference type="InterPro" id="IPR011652">
    <property type="entry name" value="MORN_2"/>
</dbReference>
<keyword evidence="3" id="KW-1185">Reference proteome</keyword>
<feature type="signal peptide" evidence="1">
    <location>
        <begin position="1"/>
        <end position="22"/>
    </location>
</feature>
<dbReference type="SUPFAM" id="SSF82185">
    <property type="entry name" value="Histone H3 K4-specific methyltransferase SET7/9 N-terminal domain"/>
    <property type="match status" value="2"/>
</dbReference>
<organism evidence="2 3">
    <name type="scientific">Aquimarina muelleri</name>
    <dbReference type="NCBI Taxonomy" id="279356"/>
    <lineage>
        <taxon>Bacteria</taxon>
        <taxon>Pseudomonadati</taxon>
        <taxon>Bacteroidota</taxon>
        <taxon>Flavobacteriia</taxon>
        <taxon>Flavobacteriales</taxon>
        <taxon>Flavobacteriaceae</taxon>
        <taxon>Aquimarina</taxon>
    </lineage>
</organism>
<feature type="chain" id="PRO_5037364164" description="Antitoxin component YwqK of the YwqJK toxin-antitoxin module" evidence="1">
    <location>
        <begin position="23"/>
        <end position="232"/>
    </location>
</feature>
<dbReference type="AlphaFoldDB" id="A0A918JSZ8"/>
<accession>A0A918JSZ8</accession>
<evidence type="ECO:0008006" key="4">
    <source>
        <dbReference type="Google" id="ProtNLM"/>
    </source>
</evidence>
<dbReference type="PANTHER" id="PTHR33706:SF1">
    <property type="entry name" value="TPR REPEAT PROTEIN"/>
    <property type="match status" value="1"/>
</dbReference>
<evidence type="ECO:0000256" key="1">
    <source>
        <dbReference type="SAM" id="SignalP"/>
    </source>
</evidence>
<reference evidence="2 3" key="1">
    <citation type="journal article" date="2014" name="Int. J. Syst. Evol. Microbiol.">
        <title>Complete genome sequence of Corynebacterium casei LMG S-19264T (=DSM 44701T), isolated from a smear-ripened cheese.</title>
        <authorList>
            <consortium name="US DOE Joint Genome Institute (JGI-PGF)"/>
            <person name="Walter F."/>
            <person name="Albersmeier A."/>
            <person name="Kalinowski J."/>
            <person name="Ruckert C."/>
        </authorList>
    </citation>
    <scope>NUCLEOTIDE SEQUENCE [LARGE SCALE GENOMIC DNA]</scope>
    <source>
        <strain evidence="2 3">KCTC 12285</strain>
    </source>
</reference>
<gene>
    <name evidence="2" type="ORF">GCM10007384_09210</name>
</gene>
<name>A0A918JSZ8_9FLAO</name>
<dbReference type="PANTHER" id="PTHR33706">
    <property type="entry name" value="MORN VARIANT REPEAT PROTEIN"/>
    <property type="match status" value="1"/>
</dbReference>
<dbReference type="Pfam" id="PF07661">
    <property type="entry name" value="MORN_2"/>
    <property type="match status" value="3"/>
</dbReference>
<dbReference type="Proteomes" id="UP000601108">
    <property type="component" value="Unassembled WGS sequence"/>
</dbReference>
<protein>
    <recommendedName>
        <fullName evidence="4">Antitoxin component YwqK of the YwqJK toxin-antitoxin module</fullName>
    </recommendedName>
</protein>
<evidence type="ECO:0000313" key="3">
    <source>
        <dbReference type="Proteomes" id="UP000601108"/>
    </source>
</evidence>
<proteinExistence type="predicted"/>
<evidence type="ECO:0000313" key="2">
    <source>
        <dbReference type="EMBL" id="GGX09514.1"/>
    </source>
</evidence>
<comment type="caution">
    <text evidence="2">The sequence shown here is derived from an EMBL/GenBank/DDBJ whole genome shotgun (WGS) entry which is preliminary data.</text>
</comment>
<keyword evidence="1" id="KW-0732">Signal</keyword>
<dbReference type="EMBL" id="BMWS01000004">
    <property type="protein sequence ID" value="GGX09514.1"/>
    <property type="molecule type" value="Genomic_DNA"/>
</dbReference>
<sequence length="232" mass="27419">MTVMRIRVLFCVLGFVSFNALAQEYNKFDVEGKRHGKWRKTYENSDQLRYEGTFEHGKEVGEFKFYKPNSDKFPTAIKTFAKDSDTIKIKYFTQNGQVISKGNMIGKDRIGLWEYYHNGSDKKIMMTEQYKLGRLNGEQLTYFENGQLTEKITYFDGKRNGKRFIYSNTGVIIKEFTYENDQLHGPTKYYDTNGDLLIEGNYKRDRKDGIWNYYEKGKLSEQKLFPVQKRGF</sequence>
<dbReference type="Gene3D" id="2.20.110.10">
    <property type="entry name" value="Histone H3 K4-specific methyltransferase SET7/9 N-terminal domain"/>
    <property type="match status" value="3"/>
</dbReference>